<dbReference type="GO" id="GO:0016787">
    <property type="term" value="F:hydrolase activity"/>
    <property type="evidence" value="ECO:0007669"/>
    <property type="project" value="UniProtKB-KW"/>
</dbReference>
<dbReference type="PANTHER" id="PTHR18934">
    <property type="entry name" value="ATP-DEPENDENT RNA HELICASE"/>
    <property type="match status" value="1"/>
</dbReference>
<feature type="compositionally biased region" description="Polar residues" evidence="9">
    <location>
        <begin position="38"/>
        <end position="47"/>
    </location>
</feature>
<dbReference type="PANTHER" id="PTHR18934:SF91">
    <property type="entry name" value="PRE-MRNA-SPLICING FACTOR ATP-DEPENDENT RNA HELICASE PRP16"/>
    <property type="match status" value="1"/>
</dbReference>
<keyword evidence="4" id="KW-0378">Hydrolase</keyword>
<evidence type="ECO:0000256" key="3">
    <source>
        <dbReference type="ARBA" id="ARBA00022741"/>
    </source>
</evidence>
<comment type="catalytic activity">
    <reaction evidence="8">
        <text>ATP + H2O = ADP + phosphate + H(+)</text>
        <dbReference type="Rhea" id="RHEA:13065"/>
        <dbReference type="ChEBI" id="CHEBI:15377"/>
        <dbReference type="ChEBI" id="CHEBI:15378"/>
        <dbReference type="ChEBI" id="CHEBI:30616"/>
        <dbReference type="ChEBI" id="CHEBI:43474"/>
        <dbReference type="ChEBI" id="CHEBI:456216"/>
        <dbReference type="EC" id="3.6.4.13"/>
    </reaction>
</comment>
<reference evidence="12 13" key="1">
    <citation type="journal article" date="2023" name="BMC Biol.">
        <title>The compact genome of the sponge Oopsacas minuta (Hexactinellida) is lacking key metazoan core genes.</title>
        <authorList>
            <person name="Santini S."/>
            <person name="Schenkelaars Q."/>
            <person name="Jourda C."/>
            <person name="Duchesne M."/>
            <person name="Belahbib H."/>
            <person name="Rocher C."/>
            <person name="Selva M."/>
            <person name="Riesgo A."/>
            <person name="Vervoort M."/>
            <person name="Leys S.P."/>
            <person name="Kodjabachian L."/>
            <person name="Le Bivic A."/>
            <person name="Borchiellini C."/>
            <person name="Claverie J.M."/>
            <person name="Renard E."/>
        </authorList>
    </citation>
    <scope>NUCLEOTIDE SEQUENCE [LARGE SCALE GENOMIC DNA]</scope>
    <source>
        <strain evidence="12">SPO-2</strain>
    </source>
</reference>
<dbReference type="GO" id="GO:0003723">
    <property type="term" value="F:RNA binding"/>
    <property type="evidence" value="ECO:0007669"/>
    <property type="project" value="TreeGrafter"/>
</dbReference>
<evidence type="ECO:0000256" key="4">
    <source>
        <dbReference type="ARBA" id="ARBA00022801"/>
    </source>
</evidence>
<dbReference type="FunFam" id="3.40.50.300:FF:000615">
    <property type="entry name" value="pre-mRNA-splicing factor ATP-dependent RNA helicase DEAH7"/>
    <property type="match status" value="1"/>
</dbReference>
<dbReference type="Pfam" id="PF00271">
    <property type="entry name" value="Helicase_C"/>
    <property type="match status" value="1"/>
</dbReference>
<dbReference type="PROSITE" id="PS51194">
    <property type="entry name" value="HELICASE_CTER"/>
    <property type="match status" value="1"/>
</dbReference>
<feature type="region of interest" description="Disordered" evidence="9">
    <location>
        <begin position="1"/>
        <end position="50"/>
    </location>
</feature>
<dbReference type="EC" id="3.6.4.13" evidence="1"/>
<proteinExistence type="predicted"/>
<evidence type="ECO:0000256" key="2">
    <source>
        <dbReference type="ARBA" id="ARBA00022664"/>
    </source>
</evidence>
<dbReference type="EMBL" id="JAKMXF010000144">
    <property type="protein sequence ID" value="KAI6656538.1"/>
    <property type="molecule type" value="Genomic_DNA"/>
</dbReference>
<dbReference type="InterPro" id="IPR027417">
    <property type="entry name" value="P-loop_NTPase"/>
</dbReference>
<feature type="region of interest" description="Disordered" evidence="9">
    <location>
        <begin position="141"/>
        <end position="182"/>
    </location>
</feature>
<dbReference type="CDD" id="cd18791">
    <property type="entry name" value="SF2_C_RHA"/>
    <property type="match status" value="1"/>
</dbReference>
<evidence type="ECO:0000313" key="12">
    <source>
        <dbReference type="EMBL" id="KAI6656538.1"/>
    </source>
</evidence>
<keyword evidence="6" id="KW-0067">ATP-binding</keyword>
<accession>A0AAV7K640</accession>
<keyword evidence="13" id="KW-1185">Reference proteome</keyword>
<feature type="domain" description="Helicase C-terminal" evidence="11">
    <location>
        <begin position="635"/>
        <end position="791"/>
    </location>
</feature>
<dbReference type="InterPro" id="IPR014001">
    <property type="entry name" value="Helicase_ATP-bd"/>
</dbReference>
<keyword evidence="7" id="KW-0508">mRNA splicing</keyword>
<keyword evidence="5" id="KW-0347">Helicase</keyword>
<evidence type="ECO:0000256" key="9">
    <source>
        <dbReference type="SAM" id="MobiDB-lite"/>
    </source>
</evidence>
<evidence type="ECO:0000256" key="8">
    <source>
        <dbReference type="ARBA" id="ARBA00047984"/>
    </source>
</evidence>
<keyword evidence="2" id="KW-0507">mRNA processing</keyword>
<feature type="compositionally biased region" description="Polar residues" evidence="9">
    <location>
        <begin position="201"/>
        <end position="228"/>
    </location>
</feature>
<evidence type="ECO:0000259" key="10">
    <source>
        <dbReference type="PROSITE" id="PS51192"/>
    </source>
</evidence>
<feature type="region of interest" description="Disordered" evidence="9">
    <location>
        <begin position="197"/>
        <end position="233"/>
    </location>
</feature>
<dbReference type="GO" id="GO:0008380">
    <property type="term" value="P:RNA splicing"/>
    <property type="evidence" value="ECO:0007669"/>
    <property type="project" value="UniProtKB-KW"/>
</dbReference>
<feature type="compositionally biased region" description="Basic residues" evidence="9">
    <location>
        <begin position="153"/>
        <end position="162"/>
    </location>
</feature>
<dbReference type="GO" id="GO:0034458">
    <property type="term" value="F:3'-5' RNA helicase activity"/>
    <property type="evidence" value="ECO:0007669"/>
    <property type="project" value="TreeGrafter"/>
</dbReference>
<dbReference type="Proteomes" id="UP001165289">
    <property type="component" value="Unassembled WGS sequence"/>
</dbReference>
<evidence type="ECO:0000313" key="13">
    <source>
        <dbReference type="Proteomes" id="UP001165289"/>
    </source>
</evidence>
<gene>
    <name evidence="12" type="ORF">LOD99_1333</name>
</gene>
<feature type="region of interest" description="Disordered" evidence="9">
    <location>
        <begin position="98"/>
        <end position="127"/>
    </location>
</feature>
<dbReference type="InterPro" id="IPR011545">
    <property type="entry name" value="DEAD/DEAH_box_helicase_dom"/>
</dbReference>
<evidence type="ECO:0000259" key="11">
    <source>
        <dbReference type="PROSITE" id="PS51194"/>
    </source>
</evidence>
<evidence type="ECO:0000256" key="5">
    <source>
        <dbReference type="ARBA" id="ARBA00022806"/>
    </source>
</evidence>
<dbReference type="AlphaFoldDB" id="A0AAV7K640"/>
<sequence length="791" mass="90980">MCANQTTNGRDSDKNILPGLNTDEKEGGLYVRKRANKQESNSPSQPKRSLLGLDQLAEERRKIQTENIFKIPQKLRTAPSLREHKGDEALYTFSNSWKKRGDKNRDKRAVDRRYRSQEDDTPGSLHGVKWRDRWRDQVRERDKRHPLYATSCHPRKERKSTHSRRESSRREEGEYTPTPDQRMLKQMLTPSRAAWDENDLVSGSNHPWDSPTSNRPNSPDLSPSQVSPSRREWAEEQRRLDRAWYDQEETGDMFDETHNDMANLRIDYVEKKEEQVRSRETARQRERRRDTELWEENRLFVSGVIKRDNSMLFDEEEEIGRTHLLVSNPVPPFLDGRAIFSRQPEPVIPIKDPTSDLAVLSKKGSKLVRYHRDEKERKKAQKKELSLAGSRMGDILGVKSEIKDEDEIEDDSNYKSSHQFAKYISQTKDEGSSNFSRTKTIQQQRQYLPIYASREELMRLIRQNRVIIIVGETGSGKTTQLTQYLYEEGMSHYGMIGCTQPRRVAAMSVAKRVSQEMGTELGCVVGYSIRFEDITSSDTKIKYMTDGILLRESLRDPDLDMYSAIIMDEAHERSLNTDVLFGLLREVVARRRDLKLIVTSATMDAEKFSDFFGNIPIFHIPGRTFPVDVMFNRDNVEDYVEAAVKQIITIHLSSPRGDILVFMPGQEEIEVTCDVVTDRLQQLDECPPLAVLPIFSQLPSDLQAKIFQRAPEGVRKCIVATNIAETSLTVDGIMYVVDTGYCKLKVFNPKIGMDALQLYPVSQANARQRSGRAGRTGAGQCFRLYTENSFG</sequence>
<dbReference type="FunFam" id="3.40.50.300:FF:000007">
    <property type="entry name" value="Pre-mRNA-splicing factor ATP-dependent RNA helicase"/>
    <property type="match status" value="1"/>
</dbReference>
<comment type="caution">
    <text evidence="12">The sequence shown here is derived from an EMBL/GenBank/DDBJ whole genome shotgun (WGS) entry which is preliminary data.</text>
</comment>
<evidence type="ECO:0000256" key="6">
    <source>
        <dbReference type="ARBA" id="ARBA00022840"/>
    </source>
</evidence>
<organism evidence="12 13">
    <name type="scientific">Oopsacas minuta</name>
    <dbReference type="NCBI Taxonomy" id="111878"/>
    <lineage>
        <taxon>Eukaryota</taxon>
        <taxon>Metazoa</taxon>
        <taxon>Porifera</taxon>
        <taxon>Hexactinellida</taxon>
        <taxon>Hexasterophora</taxon>
        <taxon>Lyssacinosida</taxon>
        <taxon>Leucopsacidae</taxon>
        <taxon>Oopsacas</taxon>
    </lineage>
</organism>
<feature type="domain" description="Helicase ATP-binding" evidence="10">
    <location>
        <begin position="458"/>
        <end position="621"/>
    </location>
</feature>
<dbReference type="Pfam" id="PF00270">
    <property type="entry name" value="DEAD"/>
    <property type="match status" value="1"/>
</dbReference>
<dbReference type="PROSITE" id="PS51192">
    <property type="entry name" value="HELICASE_ATP_BIND_1"/>
    <property type="match status" value="1"/>
</dbReference>
<dbReference type="InterPro" id="IPR002464">
    <property type="entry name" value="DNA/RNA_helicase_DEAH_CS"/>
</dbReference>
<dbReference type="GO" id="GO:0005524">
    <property type="term" value="F:ATP binding"/>
    <property type="evidence" value="ECO:0007669"/>
    <property type="project" value="UniProtKB-KW"/>
</dbReference>
<dbReference type="SMART" id="SM00487">
    <property type="entry name" value="DEXDc"/>
    <property type="match status" value="1"/>
</dbReference>
<feature type="compositionally biased region" description="Basic and acidic residues" evidence="9">
    <location>
        <begin position="103"/>
        <end position="118"/>
    </location>
</feature>
<protein>
    <recommendedName>
        <fullName evidence="1">RNA helicase</fullName>
        <ecNumber evidence="1">3.6.4.13</ecNumber>
    </recommendedName>
</protein>
<evidence type="ECO:0000256" key="7">
    <source>
        <dbReference type="ARBA" id="ARBA00023187"/>
    </source>
</evidence>
<keyword evidence="3" id="KW-0547">Nucleotide-binding</keyword>
<dbReference type="PROSITE" id="PS00690">
    <property type="entry name" value="DEAH_ATP_HELICASE"/>
    <property type="match status" value="1"/>
</dbReference>
<dbReference type="GO" id="GO:0006397">
    <property type="term" value="P:mRNA processing"/>
    <property type="evidence" value="ECO:0007669"/>
    <property type="project" value="UniProtKB-KW"/>
</dbReference>
<dbReference type="InterPro" id="IPR001650">
    <property type="entry name" value="Helicase_C-like"/>
</dbReference>
<dbReference type="SMART" id="SM00490">
    <property type="entry name" value="HELICc"/>
    <property type="match status" value="1"/>
</dbReference>
<name>A0AAV7K640_9METZ</name>
<evidence type="ECO:0000256" key="1">
    <source>
        <dbReference type="ARBA" id="ARBA00012552"/>
    </source>
</evidence>
<feature type="compositionally biased region" description="Basic and acidic residues" evidence="9">
    <location>
        <begin position="163"/>
        <end position="173"/>
    </location>
</feature>
<dbReference type="Gene3D" id="3.40.50.300">
    <property type="entry name" value="P-loop containing nucleotide triphosphate hydrolases"/>
    <property type="match status" value="2"/>
</dbReference>
<dbReference type="SUPFAM" id="SSF52540">
    <property type="entry name" value="P-loop containing nucleoside triphosphate hydrolases"/>
    <property type="match status" value="1"/>
</dbReference>